<feature type="chain" id="PRO_5030173108" evidence="1">
    <location>
        <begin position="17"/>
        <end position="305"/>
    </location>
</feature>
<evidence type="ECO:0000256" key="1">
    <source>
        <dbReference type="SAM" id="SignalP"/>
    </source>
</evidence>
<gene>
    <name evidence="2" type="ORF">THAOC_13482</name>
</gene>
<name>K0SXD2_THAOC</name>
<comment type="caution">
    <text evidence="2">The sequence shown here is derived from an EMBL/GenBank/DDBJ whole genome shotgun (WGS) entry which is preliminary data.</text>
</comment>
<dbReference type="OrthoDB" id="44400at2759"/>
<proteinExistence type="predicted"/>
<feature type="signal peptide" evidence="1">
    <location>
        <begin position="1"/>
        <end position="16"/>
    </location>
</feature>
<evidence type="ECO:0000313" key="3">
    <source>
        <dbReference type="Proteomes" id="UP000266841"/>
    </source>
</evidence>
<dbReference type="AlphaFoldDB" id="K0SXD2"/>
<dbReference type="EMBL" id="AGNL01015620">
    <property type="protein sequence ID" value="EJK65636.1"/>
    <property type="molecule type" value="Genomic_DNA"/>
</dbReference>
<organism evidence="2 3">
    <name type="scientific">Thalassiosira oceanica</name>
    <name type="common">Marine diatom</name>
    <dbReference type="NCBI Taxonomy" id="159749"/>
    <lineage>
        <taxon>Eukaryota</taxon>
        <taxon>Sar</taxon>
        <taxon>Stramenopiles</taxon>
        <taxon>Ochrophyta</taxon>
        <taxon>Bacillariophyta</taxon>
        <taxon>Coscinodiscophyceae</taxon>
        <taxon>Thalassiosirophycidae</taxon>
        <taxon>Thalassiosirales</taxon>
        <taxon>Thalassiosiraceae</taxon>
        <taxon>Thalassiosira</taxon>
    </lineage>
</organism>
<accession>K0SXD2</accession>
<evidence type="ECO:0000313" key="2">
    <source>
        <dbReference type="EMBL" id="EJK65636.1"/>
    </source>
</evidence>
<protein>
    <submittedName>
        <fullName evidence="2">Uncharacterized protein</fullName>
    </submittedName>
</protein>
<reference evidence="2 3" key="1">
    <citation type="journal article" date="2012" name="Genome Biol.">
        <title>Genome and low-iron response of an oceanic diatom adapted to chronic iron limitation.</title>
        <authorList>
            <person name="Lommer M."/>
            <person name="Specht M."/>
            <person name="Roy A.S."/>
            <person name="Kraemer L."/>
            <person name="Andreson R."/>
            <person name="Gutowska M.A."/>
            <person name="Wolf J."/>
            <person name="Bergner S.V."/>
            <person name="Schilhabel M.B."/>
            <person name="Klostermeier U.C."/>
            <person name="Beiko R.G."/>
            <person name="Rosenstiel P."/>
            <person name="Hippler M."/>
            <person name="Laroche J."/>
        </authorList>
    </citation>
    <scope>NUCLEOTIDE SEQUENCE [LARGE SCALE GENOMIC DNA]</scope>
    <source>
        <strain evidence="2 3">CCMP1005</strain>
    </source>
</reference>
<sequence>MKLFAYIALPLASTLAFAPDHASQVLKYHRGGELGASKIDEVSEKITSTTEEYVSKADDLVLGRLMRVVDHAPAIFTLRELAKAGGISASLSGITSNPETFTGLATALSVPKFMFNIWAAICAFQALSIAKSALASDGNEMSQADITAATAANWAATRAIGSATPLRDTILTALLSGYAVRNGSAGGDATIHSAGLQMMSSFTTVLAVLGVVSSAAAKIPVVSDSANLVSVLGIAAYYAMVTREGNGTVKKAVNAGILGGMLVSSLKGGVSISLTLGSLVSNVLLAGTAYLAYEGVNRLKAAVFA</sequence>
<keyword evidence="1" id="KW-0732">Signal</keyword>
<keyword evidence="3" id="KW-1185">Reference proteome</keyword>
<dbReference type="Proteomes" id="UP000266841">
    <property type="component" value="Unassembled WGS sequence"/>
</dbReference>